<dbReference type="STRING" id="630515.SAMN04489812_4386"/>
<protein>
    <recommendedName>
        <fullName evidence="3">GTP cyclohydrolase 1 type 2 homolog</fullName>
    </recommendedName>
</protein>
<dbReference type="FunFam" id="3.40.1390.30:FF:000001">
    <property type="entry name" value="GTP cyclohydrolase 1 type 2"/>
    <property type="match status" value="1"/>
</dbReference>
<reference evidence="6 7" key="1">
    <citation type="submission" date="2016-10" db="EMBL/GenBank/DDBJ databases">
        <authorList>
            <person name="de Groot N.N."/>
        </authorList>
    </citation>
    <scope>NUCLEOTIDE SEQUENCE [LARGE SCALE GENOMIC DNA]</scope>
    <source>
        <strain evidence="6 7">DSM 21800</strain>
    </source>
</reference>
<keyword evidence="7" id="KW-1185">Reference proteome</keyword>
<comment type="subunit">
    <text evidence="2">Homohexamer.</text>
</comment>
<keyword evidence="4 5" id="KW-0479">Metal-binding</keyword>
<gene>
    <name evidence="6" type="ORF">SAMN04489812_4386</name>
</gene>
<feature type="binding site" evidence="5">
    <location>
        <position position="239"/>
    </location>
    <ligand>
        <name>a divalent metal cation</name>
        <dbReference type="ChEBI" id="CHEBI:60240"/>
        <label>1</label>
    </ligand>
</feature>
<dbReference type="PANTHER" id="PTHR13799">
    <property type="entry name" value="NGG1 INTERACTING FACTOR 3"/>
    <property type="match status" value="1"/>
</dbReference>
<feature type="binding site" evidence="5">
    <location>
        <position position="73"/>
    </location>
    <ligand>
        <name>a divalent metal cation</name>
        <dbReference type="ChEBI" id="CHEBI:60240"/>
        <label>1</label>
    </ligand>
</feature>
<evidence type="ECO:0000256" key="4">
    <source>
        <dbReference type="ARBA" id="ARBA00022723"/>
    </source>
</evidence>
<dbReference type="Proteomes" id="UP000199103">
    <property type="component" value="Chromosome I"/>
</dbReference>
<sequence length="274" mass="29383">MSEPTPATPTIDDVRRLVERRYPIDTAEAWDRVGPVTGEPTDRVTGILLTVDVTDQVIEQSVELGANLIIAHHPLLLRGINAIDPRHPKGRMITTLIRRRIGLITAHTNADIPAGGVADSLAAALGLSETRPLRPDPNDAAAGLGRVGTVAVTTVRGFAERVATALPTTTSGVRVAGDPYRPVRTVALQGGAGDDLLDAARHSGADVYLTSDLRHHPASEAVAWDDAPALIDVPHWAAEWTWLPRLADELADRLDGMSITVSELNTDPWDFSVR</sequence>
<dbReference type="SUPFAM" id="SSF102705">
    <property type="entry name" value="NIF3 (NGG1p interacting factor 3)-like"/>
    <property type="match status" value="1"/>
</dbReference>
<proteinExistence type="inferred from homology"/>
<accession>A0A1H1Y4C9</accession>
<evidence type="ECO:0000313" key="6">
    <source>
        <dbReference type="EMBL" id="SDT16245.1"/>
    </source>
</evidence>
<dbReference type="GO" id="GO:0046872">
    <property type="term" value="F:metal ion binding"/>
    <property type="evidence" value="ECO:0007669"/>
    <property type="project" value="UniProtKB-KW"/>
</dbReference>
<evidence type="ECO:0000256" key="5">
    <source>
        <dbReference type="PIRSR" id="PIRSR602678-1"/>
    </source>
</evidence>
<dbReference type="AlphaFoldDB" id="A0A1H1Y4C9"/>
<dbReference type="EMBL" id="LT629772">
    <property type="protein sequence ID" value="SDT16245.1"/>
    <property type="molecule type" value="Genomic_DNA"/>
</dbReference>
<feature type="binding site" evidence="5">
    <location>
        <position position="235"/>
    </location>
    <ligand>
        <name>a divalent metal cation</name>
        <dbReference type="ChEBI" id="CHEBI:60240"/>
        <label>1</label>
    </ligand>
</feature>
<dbReference type="Pfam" id="PF01784">
    <property type="entry name" value="DUF34_NIF3"/>
    <property type="match status" value="1"/>
</dbReference>
<evidence type="ECO:0000256" key="1">
    <source>
        <dbReference type="ARBA" id="ARBA00006964"/>
    </source>
</evidence>
<dbReference type="InterPro" id="IPR036069">
    <property type="entry name" value="DUF34/NIF3_sf"/>
</dbReference>
<organism evidence="6 7">
    <name type="scientific">Microlunatus soli</name>
    <dbReference type="NCBI Taxonomy" id="630515"/>
    <lineage>
        <taxon>Bacteria</taxon>
        <taxon>Bacillati</taxon>
        <taxon>Actinomycetota</taxon>
        <taxon>Actinomycetes</taxon>
        <taxon>Propionibacteriales</taxon>
        <taxon>Propionibacteriaceae</taxon>
        <taxon>Microlunatus</taxon>
    </lineage>
</organism>
<dbReference type="InterPro" id="IPR002678">
    <property type="entry name" value="DUF34/NIF3"/>
</dbReference>
<feature type="binding site" evidence="5">
    <location>
        <position position="111"/>
    </location>
    <ligand>
        <name>a divalent metal cation</name>
        <dbReference type="ChEBI" id="CHEBI:60240"/>
        <label>1</label>
    </ligand>
</feature>
<dbReference type="OrthoDB" id="9795763at2"/>
<dbReference type="GO" id="GO:0005737">
    <property type="term" value="C:cytoplasm"/>
    <property type="evidence" value="ECO:0007669"/>
    <property type="project" value="TreeGrafter"/>
</dbReference>
<dbReference type="Gene3D" id="3.40.1390.30">
    <property type="entry name" value="NIF3 (NGG1p interacting factor 3)-like"/>
    <property type="match status" value="2"/>
</dbReference>
<name>A0A1H1Y4C9_9ACTN</name>
<dbReference type="PANTHER" id="PTHR13799:SF14">
    <property type="entry name" value="GTP CYCLOHYDROLASE 1 TYPE 2 HOMOLOG"/>
    <property type="match status" value="1"/>
</dbReference>
<dbReference type="RefSeq" id="WP_091532936.1">
    <property type="nucleotide sequence ID" value="NZ_LT629772.1"/>
</dbReference>
<evidence type="ECO:0000313" key="7">
    <source>
        <dbReference type="Proteomes" id="UP000199103"/>
    </source>
</evidence>
<evidence type="ECO:0000256" key="3">
    <source>
        <dbReference type="ARBA" id="ARBA00022112"/>
    </source>
</evidence>
<comment type="similarity">
    <text evidence="1">Belongs to the GTP cyclohydrolase I type 2/NIF3 family.</text>
</comment>
<evidence type="ECO:0000256" key="2">
    <source>
        <dbReference type="ARBA" id="ARBA00011643"/>
    </source>
</evidence>
<dbReference type="NCBIfam" id="TIGR00486">
    <property type="entry name" value="YbgI_SA1388"/>
    <property type="match status" value="1"/>
</dbReference>
<feature type="binding site" evidence="5">
    <location>
        <position position="72"/>
    </location>
    <ligand>
        <name>a divalent metal cation</name>
        <dbReference type="ChEBI" id="CHEBI:60240"/>
        <label>1</label>
    </ligand>
</feature>